<dbReference type="AlphaFoldDB" id="A0A565B1G8"/>
<dbReference type="Pfam" id="PF00657">
    <property type="entry name" value="Lipase_GDSL"/>
    <property type="match status" value="1"/>
</dbReference>
<evidence type="ECO:0000256" key="2">
    <source>
        <dbReference type="SAM" id="SignalP"/>
    </source>
</evidence>
<feature type="chain" id="PRO_5021915912" description="SGNH hydrolase-type esterase domain-containing protein" evidence="2">
    <location>
        <begin position="21"/>
        <end position="344"/>
    </location>
</feature>
<evidence type="ECO:0000256" key="1">
    <source>
        <dbReference type="ARBA" id="ARBA00008668"/>
    </source>
</evidence>
<dbReference type="GO" id="GO:0006629">
    <property type="term" value="P:lipid metabolic process"/>
    <property type="evidence" value="ECO:0007669"/>
    <property type="project" value="InterPro"/>
</dbReference>
<reference evidence="3" key="1">
    <citation type="submission" date="2019-07" db="EMBL/GenBank/DDBJ databases">
        <authorList>
            <person name="Dittberner H."/>
        </authorList>
    </citation>
    <scope>NUCLEOTIDE SEQUENCE [LARGE SCALE GENOMIC DNA]</scope>
</reference>
<dbReference type="OrthoDB" id="1600564at2759"/>
<name>A0A565B1G8_9BRAS</name>
<accession>A0A565B1G8</accession>
<dbReference type="GO" id="GO:0016298">
    <property type="term" value="F:lipase activity"/>
    <property type="evidence" value="ECO:0007669"/>
    <property type="project" value="InterPro"/>
</dbReference>
<dbReference type="SUPFAM" id="SSF52266">
    <property type="entry name" value="SGNH hydrolase"/>
    <property type="match status" value="1"/>
</dbReference>
<dbReference type="Gene3D" id="3.40.50.1110">
    <property type="entry name" value="SGNH hydrolase"/>
    <property type="match status" value="1"/>
</dbReference>
<dbReference type="InterPro" id="IPR050592">
    <property type="entry name" value="GDSL_lipolytic_enzyme"/>
</dbReference>
<dbReference type="InterPro" id="IPR008265">
    <property type="entry name" value="Lipase_GDSL_AS"/>
</dbReference>
<comment type="caution">
    <text evidence="3">The sequence shown here is derived from an EMBL/GenBank/DDBJ whole genome shotgun (WGS) entry which is preliminary data.</text>
</comment>
<dbReference type="PROSITE" id="PS01098">
    <property type="entry name" value="LIPASE_GDSL_SER"/>
    <property type="match status" value="1"/>
</dbReference>
<dbReference type="Proteomes" id="UP000489600">
    <property type="component" value="Unassembled WGS sequence"/>
</dbReference>
<dbReference type="FunFam" id="3.40.50.1110:FF:000003">
    <property type="entry name" value="GDSL esterase/lipase APG"/>
    <property type="match status" value="1"/>
</dbReference>
<evidence type="ECO:0008006" key="5">
    <source>
        <dbReference type="Google" id="ProtNLM"/>
    </source>
</evidence>
<dbReference type="CDD" id="cd01837">
    <property type="entry name" value="SGNH_plant_lipase_like"/>
    <property type="match status" value="1"/>
</dbReference>
<dbReference type="InterPro" id="IPR035669">
    <property type="entry name" value="SGNH_plant_lipase-like"/>
</dbReference>
<dbReference type="PANTHER" id="PTHR45642">
    <property type="entry name" value="GDSL ESTERASE/LIPASE EXL3"/>
    <property type="match status" value="1"/>
</dbReference>
<protein>
    <recommendedName>
        <fullName evidence="5">SGNH hydrolase-type esterase domain-containing protein</fullName>
    </recommendedName>
</protein>
<evidence type="ECO:0000313" key="3">
    <source>
        <dbReference type="EMBL" id="VVA95170.1"/>
    </source>
</evidence>
<sequence length="344" mass="37535">MLSKMLLAFSSICVFHVGFAQQSYGNSTVSALFAYGDSILDTGNNNLLLTLTKVNFFPYGRNFVGGRPTGRFGNGRVFSDMIAEGLGLKTLLPAYRDPTLSDDDLPTGVCFASGGSGLDAITARIQGVIWVSDQVNDFQNYITRLNGVVGDQEKTNQIISNAVYLISAGNNDIAITYFTTMTRRFQYTVPGYTDLLVTWTRDLIKSLYDMGARKFAVMGTLPLGCLPGARSMIGNVLKICEVFSNQAADMFNKKLSADLDNLSATFPGAKFMYIDMYNPLLGLINNPQANGFIDVTDGCCCTPTSIIPCLDASQYVFWDVAHPTEKSYQTITPSIIEAIKENLA</sequence>
<dbReference type="PANTHER" id="PTHR45642:SF52">
    <property type="entry name" value="GDSL-LIKE LIPASE_ACYLHYDROLASE"/>
    <property type="match status" value="1"/>
</dbReference>
<evidence type="ECO:0000313" key="4">
    <source>
        <dbReference type="Proteomes" id="UP000489600"/>
    </source>
</evidence>
<dbReference type="InterPro" id="IPR036514">
    <property type="entry name" value="SGNH_hydro_sf"/>
</dbReference>
<keyword evidence="2" id="KW-0732">Signal</keyword>
<dbReference type="EMBL" id="CABITT030000002">
    <property type="protein sequence ID" value="VVA95170.1"/>
    <property type="molecule type" value="Genomic_DNA"/>
</dbReference>
<feature type="signal peptide" evidence="2">
    <location>
        <begin position="1"/>
        <end position="20"/>
    </location>
</feature>
<keyword evidence="4" id="KW-1185">Reference proteome</keyword>
<comment type="similarity">
    <text evidence="1">Belongs to the 'GDSL' lipolytic enzyme family.</text>
</comment>
<gene>
    <name evidence="3" type="ORF">ANE_LOCUS5615</name>
</gene>
<dbReference type="InterPro" id="IPR001087">
    <property type="entry name" value="GDSL"/>
</dbReference>
<proteinExistence type="inferred from homology"/>
<organism evidence="3 4">
    <name type="scientific">Arabis nemorensis</name>
    <dbReference type="NCBI Taxonomy" id="586526"/>
    <lineage>
        <taxon>Eukaryota</taxon>
        <taxon>Viridiplantae</taxon>
        <taxon>Streptophyta</taxon>
        <taxon>Embryophyta</taxon>
        <taxon>Tracheophyta</taxon>
        <taxon>Spermatophyta</taxon>
        <taxon>Magnoliopsida</taxon>
        <taxon>eudicotyledons</taxon>
        <taxon>Gunneridae</taxon>
        <taxon>Pentapetalae</taxon>
        <taxon>rosids</taxon>
        <taxon>malvids</taxon>
        <taxon>Brassicales</taxon>
        <taxon>Brassicaceae</taxon>
        <taxon>Arabideae</taxon>
        <taxon>Arabis</taxon>
    </lineage>
</organism>
<dbReference type="GO" id="GO:0005576">
    <property type="term" value="C:extracellular region"/>
    <property type="evidence" value="ECO:0007669"/>
    <property type="project" value="TreeGrafter"/>
</dbReference>